<dbReference type="Pfam" id="PF00530">
    <property type="entry name" value="SRCR"/>
    <property type="match status" value="1"/>
</dbReference>
<gene>
    <name evidence="4" type="ORF">KUTeg_015775</name>
</gene>
<dbReference type="PANTHER" id="PTHR48071">
    <property type="entry name" value="SRCR DOMAIN-CONTAINING PROTEIN"/>
    <property type="match status" value="1"/>
</dbReference>
<dbReference type="SMART" id="SM00202">
    <property type="entry name" value="SR"/>
    <property type="match status" value="1"/>
</dbReference>
<feature type="disulfide bond" evidence="2">
    <location>
        <begin position="85"/>
        <end position="95"/>
    </location>
</feature>
<dbReference type="PANTHER" id="PTHR48071:SF24">
    <property type="entry name" value="DELETED IN MALIGNANT BRAIN TUMORS 1 PROTEIN-LIKE"/>
    <property type="match status" value="1"/>
</dbReference>
<organism evidence="4 5">
    <name type="scientific">Tegillarca granosa</name>
    <name type="common">Malaysian cockle</name>
    <name type="synonym">Anadara granosa</name>
    <dbReference type="NCBI Taxonomy" id="220873"/>
    <lineage>
        <taxon>Eukaryota</taxon>
        <taxon>Metazoa</taxon>
        <taxon>Spiralia</taxon>
        <taxon>Lophotrochozoa</taxon>
        <taxon>Mollusca</taxon>
        <taxon>Bivalvia</taxon>
        <taxon>Autobranchia</taxon>
        <taxon>Pteriomorphia</taxon>
        <taxon>Arcoida</taxon>
        <taxon>Arcoidea</taxon>
        <taxon>Arcidae</taxon>
        <taxon>Tegillarca</taxon>
    </lineage>
</organism>
<dbReference type="PRINTS" id="PR00258">
    <property type="entry name" value="SPERACTRCPTR"/>
</dbReference>
<protein>
    <recommendedName>
        <fullName evidence="3">SRCR domain-containing protein</fullName>
    </recommendedName>
</protein>
<dbReference type="PROSITE" id="PS50287">
    <property type="entry name" value="SRCR_2"/>
    <property type="match status" value="1"/>
</dbReference>
<reference evidence="4 5" key="1">
    <citation type="submission" date="2022-12" db="EMBL/GenBank/DDBJ databases">
        <title>Chromosome-level genome of Tegillarca granosa.</title>
        <authorList>
            <person name="Kim J."/>
        </authorList>
    </citation>
    <scope>NUCLEOTIDE SEQUENCE [LARGE SCALE GENOMIC DNA]</scope>
    <source>
        <strain evidence="4">Teg-2019</strain>
        <tissue evidence="4">Adductor muscle</tissue>
    </source>
</reference>
<name>A0ABQ9EP48_TEGGR</name>
<dbReference type="Gene3D" id="3.10.250.10">
    <property type="entry name" value="SRCR-like domain"/>
    <property type="match status" value="1"/>
</dbReference>
<evidence type="ECO:0000259" key="3">
    <source>
        <dbReference type="PROSITE" id="PS50287"/>
    </source>
</evidence>
<dbReference type="SUPFAM" id="SSF56487">
    <property type="entry name" value="SRCR-like"/>
    <property type="match status" value="1"/>
</dbReference>
<keyword evidence="5" id="KW-1185">Reference proteome</keyword>
<feature type="domain" description="SRCR" evidence="3">
    <location>
        <begin position="58"/>
        <end position="116"/>
    </location>
</feature>
<keyword evidence="1 2" id="KW-1015">Disulfide bond</keyword>
<proteinExistence type="predicted"/>
<evidence type="ECO:0000313" key="4">
    <source>
        <dbReference type="EMBL" id="KAJ8306734.1"/>
    </source>
</evidence>
<dbReference type="InterPro" id="IPR036772">
    <property type="entry name" value="SRCR-like_dom_sf"/>
</dbReference>
<dbReference type="InterPro" id="IPR001190">
    <property type="entry name" value="SRCR"/>
</dbReference>
<comment type="caution">
    <text evidence="2">Lacks conserved residue(s) required for the propagation of feature annotation.</text>
</comment>
<evidence type="ECO:0000256" key="2">
    <source>
        <dbReference type="PROSITE-ProRule" id="PRU00196"/>
    </source>
</evidence>
<comment type="caution">
    <text evidence="4">The sequence shown here is derived from an EMBL/GenBank/DDBJ whole genome shotgun (WGS) entry which is preliminary data.</text>
</comment>
<dbReference type="EMBL" id="JARBDR010000811">
    <property type="protein sequence ID" value="KAJ8306734.1"/>
    <property type="molecule type" value="Genomic_DNA"/>
</dbReference>
<sequence>MQNENKLFKLVKNNKRKQRTEMGREQILICLFNLIVAQIRLVGGTKQGRVEFWLLHSACLTSGTARTQSEFGKGRGPIWMDDVSCTGLEAKLEHCPFNGWGQNNCDHSEDAGVVCVATQ</sequence>
<evidence type="ECO:0000313" key="5">
    <source>
        <dbReference type="Proteomes" id="UP001217089"/>
    </source>
</evidence>
<accession>A0ABQ9EP48</accession>
<dbReference type="Proteomes" id="UP001217089">
    <property type="component" value="Unassembled WGS sequence"/>
</dbReference>
<evidence type="ECO:0000256" key="1">
    <source>
        <dbReference type="ARBA" id="ARBA00023157"/>
    </source>
</evidence>